<dbReference type="Proteomes" id="UP000237000">
    <property type="component" value="Unassembled WGS sequence"/>
</dbReference>
<organism evidence="3 4">
    <name type="scientific">Trema orientale</name>
    <name type="common">Charcoal tree</name>
    <name type="synonym">Celtis orientalis</name>
    <dbReference type="NCBI Taxonomy" id="63057"/>
    <lineage>
        <taxon>Eukaryota</taxon>
        <taxon>Viridiplantae</taxon>
        <taxon>Streptophyta</taxon>
        <taxon>Embryophyta</taxon>
        <taxon>Tracheophyta</taxon>
        <taxon>Spermatophyta</taxon>
        <taxon>Magnoliopsida</taxon>
        <taxon>eudicotyledons</taxon>
        <taxon>Gunneridae</taxon>
        <taxon>Pentapetalae</taxon>
        <taxon>rosids</taxon>
        <taxon>fabids</taxon>
        <taxon>Rosales</taxon>
        <taxon>Cannabaceae</taxon>
        <taxon>Trema</taxon>
    </lineage>
</organism>
<dbReference type="InterPro" id="IPR011992">
    <property type="entry name" value="EF-hand-dom_pair"/>
</dbReference>
<keyword evidence="4" id="KW-1185">Reference proteome</keyword>
<dbReference type="AlphaFoldDB" id="A0A2P5E197"/>
<dbReference type="PROSITE" id="PS00018">
    <property type="entry name" value="EF_HAND_1"/>
    <property type="match status" value="1"/>
</dbReference>
<dbReference type="SUPFAM" id="SSF47473">
    <property type="entry name" value="EF-hand"/>
    <property type="match status" value="1"/>
</dbReference>
<accession>A0A2P5E197</accession>
<reference evidence="4" key="1">
    <citation type="submission" date="2016-06" db="EMBL/GenBank/DDBJ databases">
        <title>Parallel loss of symbiosis genes in relatives of nitrogen-fixing non-legume Parasponia.</title>
        <authorList>
            <person name="Van Velzen R."/>
            <person name="Holmer R."/>
            <person name="Bu F."/>
            <person name="Rutten L."/>
            <person name="Van Zeijl A."/>
            <person name="Liu W."/>
            <person name="Santuari L."/>
            <person name="Cao Q."/>
            <person name="Sharma T."/>
            <person name="Shen D."/>
            <person name="Roswanjaya Y."/>
            <person name="Wardhani T."/>
            <person name="Kalhor M.S."/>
            <person name="Jansen J."/>
            <person name="Van den Hoogen J."/>
            <person name="Gungor B."/>
            <person name="Hartog M."/>
            <person name="Hontelez J."/>
            <person name="Verver J."/>
            <person name="Yang W.-C."/>
            <person name="Schijlen E."/>
            <person name="Repin R."/>
            <person name="Schilthuizen M."/>
            <person name="Schranz E."/>
            <person name="Heidstra R."/>
            <person name="Miyata K."/>
            <person name="Fedorova E."/>
            <person name="Kohlen W."/>
            <person name="Bisseling T."/>
            <person name="Smit S."/>
            <person name="Geurts R."/>
        </authorList>
    </citation>
    <scope>NUCLEOTIDE SEQUENCE [LARGE SCALE GENOMIC DNA]</scope>
    <source>
        <strain evidence="4">cv. RG33-2</strain>
    </source>
</reference>
<feature type="domain" description="EF-hand" evidence="2">
    <location>
        <begin position="10"/>
        <end position="45"/>
    </location>
</feature>
<protein>
    <submittedName>
        <fullName evidence="3">Parvalbumin</fullName>
    </submittedName>
</protein>
<dbReference type="InterPro" id="IPR018247">
    <property type="entry name" value="EF_Hand_1_Ca_BS"/>
</dbReference>
<evidence type="ECO:0000313" key="3">
    <source>
        <dbReference type="EMBL" id="PON79303.1"/>
    </source>
</evidence>
<evidence type="ECO:0000256" key="1">
    <source>
        <dbReference type="ARBA" id="ARBA00022837"/>
    </source>
</evidence>
<evidence type="ECO:0000259" key="2">
    <source>
        <dbReference type="PROSITE" id="PS50222"/>
    </source>
</evidence>
<name>A0A2P5E197_TREOI</name>
<keyword evidence="1" id="KW-0106">Calcium</keyword>
<comment type="caution">
    <text evidence="3">The sequence shown here is derived from an EMBL/GenBank/DDBJ whole genome shotgun (WGS) entry which is preliminary data.</text>
</comment>
<dbReference type="GO" id="GO:0005509">
    <property type="term" value="F:calcium ion binding"/>
    <property type="evidence" value="ECO:0007669"/>
    <property type="project" value="InterPro"/>
</dbReference>
<dbReference type="InParanoid" id="A0A2P5E197"/>
<dbReference type="InterPro" id="IPR002048">
    <property type="entry name" value="EF_hand_dom"/>
</dbReference>
<gene>
    <name evidence="3" type="ORF">TorRG33x02_235850</name>
</gene>
<dbReference type="OrthoDB" id="26525at2759"/>
<dbReference type="STRING" id="63057.A0A2P5E197"/>
<dbReference type="Gene3D" id="1.10.238.10">
    <property type="entry name" value="EF-hand"/>
    <property type="match status" value="1"/>
</dbReference>
<dbReference type="PROSITE" id="PS50222">
    <property type="entry name" value="EF_HAND_2"/>
    <property type="match status" value="1"/>
</dbReference>
<proteinExistence type="predicted"/>
<sequence length="92" mass="10476">MTIKNNDLELSKEQLVDVFKSYDLDKDGKLSRKELRAAFQFLGSNCIVSYFRAIRALCTVGANNDGYISLTDENKLQLLIDYARRCGYSLIT</sequence>
<dbReference type="Pfam" id="PF13405">
    <property type="entry name" value="EF-hand_6"/>
    <property type="match status" value="1"/>
</dbReference>
<dbReference type="EMBL" id="JXTC01000236">
    <property type="protein sequence ID" value="PON79303.1"/>
    <property type="molecule type" value="Genomic_DNA"/>
</dbReference>
<evidence type="ECO:0000313" key="4">
    <source>
        <dbReference type="Proteomes" id="UP000237000"/>
    </source>
</evidence>